<organism evidence="6 7">
    <name type="scientific">Actinidia rufa</name>
    <dbReference type="NCBI Taxonomy" id="165716"/>
    <lineage>
        <taxon>Eukaryota</taxon>
        <taxon>Viridiplantae</taxon>
        <taxon>Streptophyta</taxon>
        <taxon>Embryophyta</taxon>
        <taxon>Tracheophyta</taxon>
        <taxon>Spermatophyta</taxon>
        <taxon>Magnoliopsida</taxon>
        <taxon>eudicotyledons</taxon>
        <taxon>Gunneridae</taxon>
        <taxon>Pentapetalae</taxon>
        <taxon>asterids</taxon>
        <taxon>Ericales</taxon>
        <taxon>Actinidiaceae</taxon>
        <taxon>Actinidia</taxon>
    </lineage>
</organism>
<dbReference type="InterPro" id="IPR036638">
    <property type="entry name" value="HLH_DNA-bd_sf"/>
</dbReference>
<dbReference type="InterPro" id="IPR054502">
    <property type="entry name" value="bHLH-TF_ACT-like_plant"/>
</dbReference>
<dbReference type="PROSITE" id="PS50888">
    <property type="entry name" value="BHLH"/>
    <property type="match status" value="1"/>
</dbReference>
<dbReference type="GO" id="GO:0003700">
    <property type="term" value="F:DNA-binding transcription factor activity"/>
    <property type="evidence" value="ECO:0007669"/>
    <property type="project" value="TreeGrafter"/>
</dbReference>
<dbReference type="Pfam" id="PF00010">
    <property type="entry name" value="HLH"/>
    <property type="match status" value="1"/>
</dbReference>
<dbReference type="CDD" id="cd11443">
    <property type="entry name" value="bHLH_AtAMS_like"/>
    <property type="match status" value="1"/>
</dbReference>
<dbReference type="OrthoDB" id="752464at2759"/>
<keyword evidence="3" id="KW-0804">Transcription</keyword>
<evidence type="ECO:0000313" key="6">
    <source>
        <dbReference type="EMBL" id="GFS44151.1"/>
    </source>
</evidence>
<protein>
    <submittedName>
        <fullName evidence="6">Beta HLH protein 93</fullName>
    </submittedName>
</protein>
<dbReference type="Pfam" id="PF22754">
    <property type="entry name" value="bHLH-TF_ACT-like_plant"/>
    <property type="match status" value="1"/>
</dbReference>
<dbReference type="SMART" id="SM00353">
    <property type="entry name" value="HLH"/>
    <property type="match status" value="1"/>
</dbReference>
<dbReference type="SUPFAM" id="SSF47459">
    <property type="entry name" value="HLH, helix-loop-helix DNA-binding domain"/>
    <property type="match status" value="1"/>
</dbReference>
<dbReference type="GO" id="GO:0005634">
    <property type="term" value="C:nucleus"/>
    <property type="evidence" value="ECO:0007669"/>
    <property type="project" value="UniProtKB-SubCell"/>
</dbReference>
<accession>A0A7J0DWI5</accession>
<dbReference type="InterPro" id="IPR011598">
    <property type="entry name" value="bHLH_dom"/>
</dbReference>
<evidence type="ECO:0000256" key="3">
    <source>
        <dbReference type="ARBA" id="ARBA00023163"/>
    </source>
</evidence>
<name>A0A7J0DWI5_9ERIC</name>
<comment type="caution">
    <text evidence="6">The sequence shown here is derived from an EMBL/GenBank/DDBJ whole genome shotgun (WGS) entry which is preliminary data.</text>
</comment>
<proteinExistence type="predicted"/>
<keyword evidence="2" id="KW-0805">Transcription regulation</keyword>
<dbReference type="Proteomes" id="UP000585474">
    <property type="component" value="Unassembled WGS sequence"/>
</dbReference>
<gene>
    <name evidence="6" type="ORF">Acr_00g0088790</name>
</gene>
<dbReference type="InterPro" id="IPR051358">
    <property type="entry name" value="TF_AMS/ICE1/BHLH6-like"/>
</dbReference>
<dbReference type="EMBL" id="BJWL01000433">
    <property type="protein sequence ID" value="GFS44151.1"/>
    <property type="molecule type" value="Genomic_DNA"/>
</dbReference>
<feature type="domain" description="BHLH" evidence="5">
    <location>
        <begin position="88"/>
        <end position="137"/>
    </location>
</feature>
<keyword evidence="7" id="KW-1185">Reference proteome</keyword>
<dbReference type="GO" id="GO:0046983">
    <property type="term" value="F:protein dimerization activity"/>
    <property type="evidence" value="ECO:0007669"/>
    <property type="project" value="InterPro"/>
</dbReference>
<evidence type="ECO:0000313" key="7">
    <source>
        <dbReference type="Proteomes" id="UP000585474"/>
    </source>
</evidence>
<dbReference type="AlphaFoldDB" id="A0A7J0DWI5"/>
<dbReference type="Gene3D" id="4.10.280.10">
    <property type="entry name" value="Helix-loop-helix DNA-binding domain"/>
    <property type="match status" value="1"/>
</dbReference>
<evidence type="ECO:0000256" key="2">
    <source>
        <dbReference type="ARBA" id="ARBA00023015"/>
    </source>
</evidence>
<dbReference type="GO" id="GO:0043565">
    <property type="term" value="F:sequence-specific DNA binding"/>
    <property type="evidence" value="ECO:0007669"/>
    <property type="project" value="TreeGrafter"/>
</dbReference>
<reference evidence="7" key="1">
    <citation type="submission" date="2019-07" db="EMBL/GenBank/DDBJ databases">
        <title>De Novo Assembly of kiwifruit Actinidia rufa.</title>
        <authorList>
            <person name="Sugita-Konishi S."/>
            <person name="Sato K."/>
            <person name="Mori E."/>
            <person name="Abe Y."/>
            <person name="Kisaki G."/>
            <person name="Hamano K."/>
            <person name="Suezawa K."/>
            <person name="Otani M."/>
            <person name="Fukuda T."/>
            <person name="Manabe T."/>
            <person name="Gomi K."/>
            <person name="Tabuchi M."/>
            <person name="Akimitsu K."/>
            <person name="Kataoka I."/>
        </authorList>
    </citation>
    <scope>NUCLEOTIDE SEQUENCE [LARGE SCALE GENOMIC DNA]</scope>
    <source>
        <strain evidence="7">cv. Fuchu</strain>
    </source>
</reference>
<evidence type="ECO:0000259" key="5">
    <source>
        <dbReference type="PROSITE" id="PS50888"/>
    </source>
</evidence>
<sequence length="352" mass="40261">MKTQFLFLQTLPFKATSLSLPFDVQTLDNPLGDDLLLPEAKPEPETTMFQRSMPMINELYPIHQPSDVAVTNLKMMSERKKRVRKVEGQPSKNLMAERERRKRLNDRLSMLRSIVPKISKMDRTSILGDTVDYMKDLLERINNLQEEIEVGSSNDELKLVNILKDLKPNEVLGRNSPKFDVERRNMETMIEICCTPKPNLLLSTVATLETLGLEIQHCVISCFHDFSMEASCSDSEELEQRAFIGSEEVKQALFRNAGYGGRRGGCHRRFHRASYSLPLIRLGISDHCISTELQRRDPIELAIKRQPSSDRCVLIELQRRDPIELAIERQPNSSTDLNSARSFGKLLANYKG</sequence>
<evidence type="ECO:0000256" key="4">
    <source>
        <dbReference type="ARBA" id="ARBA00023242"/>
    </source>
</evidence>
<keyword evidence="4" id="KW-0539">Nucleus</keyword>
<dbReference type="PANTHER" id="PTHR31945:SF15">
    <property type="entry name" value="TRANSCRIPTION FACTOR BHLH61-RELATED"/>
    <property type="match status" value="1"/>
</dbReference>
<dbReference type="PANTHER" id="PTHR31945">
    <property type="entry name" value="TRANSCRIPTION FACTOR SCREAM2-RELATED"/>
    <property type="match status" value="1"/>
</dbReference>
<evidence type="ECO:0000256" key="1">
    <source>
        <dbReference type="ARBA" id="ARBA00004123"/>
    </source>
</evidence>
<comment type="subcellular location">
    <subcellularLocation>
        <location evidence="1">Nucleus</location>
    </subcellularLocation>
</comment>